<dbReference type="AlphaFoldDB" id="A0A1J5G256"/>
<proteinExistence type="predicted"/>
<evidence type="ECO:0000313" key="2">
    <source>
        <dbReference type="Proteomes" id="UP000182059"/>
    </source>
</evidence>
<comment type="caution">
    <text evidence="1">The sequence shown here is derived from an EMBL/GenBank/DDBJ whole genome shotgun (WGS) entry which is preliminary data.</text>
</comment>
<sequence length="128" mass="15051">MSGKMSYLRFNGCIEHALRYRSTSFIEFGAFSNEVLEHVFRLLCEERGALGSIVISAEEETEKGILDRMARVDVFFGRGKSRKPFFFYVFAESSTFHHFREWKLTGRSVLIEGPIRMPDYDKEMIWFE</sequence>
<accession>A0A1J5G256</accession>
<name>A0A1J5G256_9BACT</name>
<dbReference type="Proteomes" id="UP000182059">
    <property type="component" value="Unassembled WGS sequence"/>
</dbReference>
<reference evidence="1 2" key="1">
    <citation type="journal article" date="2016" name="Environ. Microbiol.">
        <title>Genomic resolution of a cold subsurface aquifer community provides metabolic insights for novel microbes adapted to high CO concentrations.</title>
        <authorList>
            <person name="Probst A.J."/>
            <person name="Castelle C.J."/>
            <person name="Singh A."/>
            <person name="Brown C.T."/>
            <person name="Anantharaman K."/>
            <person name="Sharon I."/>
            <person name="Hug L.A."/>
            <person name="Burstein D."/>
            <person name="Emerson J.B."/>
            <person name="Thomas B.C."/>
            <person name="Banfield J.F."/>
        </authorList>
    </citation>
    <scope>NUCLEOTIDE SEQUENCE [LARGE SCALE GENOMIC DNA]</scope>
    <source>
        <strain evidence="1">CG2_30_43_9</strain>
    </source>
</reference>
<dbReference type="EMBL" id="MNYX01000003">
    <property type="protein sequence ID" value="OIP66649.1"/>
    <property type="molecule type" value="Genomic_DNA"/>
</dbReference>
<gene>
    <name evidence="1" type="ORF">AUK15_00115</name>
</gene>
<evidence type="ECO:0000313" key="1">
    <source>
        <dbReference type="EMBL" id="OIP66649.1"/>
    </source>
</evidence>
<organism evidence="1 2">
    <name type="scientific">Candidatus Nomurabacteria bacterium CG2_30_43_9</name>
    <dbReference type="NCBI Taxonomy" id="1805283"/>
    <lineage>
        <taxon>Bacteria</taxon>
        <taxon>Candidatus Nomuraibacteriota</taxon>
    </lineage>
</organism>
<protein>
    <submittedName>
        <fullName evidence="1">Uncharacterized protein</fullName>
    </submittedName>
</protein>